<dbReference type="Gene3D" id="3.30.2000.30">
    <property type="match status" value="1"/>
</dbReference>
<evidence type="ECO:0000313" key="1">
    <source>
        <dbReference type="EMBL" id="MFC3266551.1"/>
    </source>
</evidence>
<organism evidence="1 2">
    <name type="scientific">Camelimonas abortus</name>
    <dbReference type="NCBI Taxonomy" id="1017184"/>
    <lineage>
        <taxon>Bacteria</taxon>
        <taxon>Pseudomonadati</taxon>
        <taxon>Pseudomonadota</taxon>
        <taxon>Alphaproteobacteria</taxon>
        <taxon>Hyphomicrobiales</taxon>
        <taxon>Chelatococcaceae</taxon>
        <taxon>Camelimonas</taxon>
    </lineage>
</organism>
<dbReference type="Proteomes" id="UP001595536">
    <property type="component" value="Unassembled WGS sequence"/>
</dbReference>
<evidence type="ECO:0000313" key="2">
    <source>
        <dbReference type="Proteomes" id="UP001595536"/>
    </source>
</evidence>
<protein>
    <submittedName>
        <fullName evidence="1">DUF3168 domain-containing protein</fullName>
    </submittedName>
</protein>
<dbReference type="InterPro" id="IPR021508">
    <property type="entry name" value="Gp17-like"/>
</dbReference>
<gene>
    <name evidence="1" type="ORF">ACFOEX_09310</name>
</gene>
<reference evidence="2" key="1">
    <citation type="journal article" date="2019" name="Int. J. Syst. Evol. Microbiol.">
        <title>The Global Catalogue of Microorganisms (GCM) 10K type strain sequencing project: providing services to taxonomists for standard genome sequencing and annotation.</title>
        <authorList>
            <consortium name="The Broad Institute Genomics Platform"/>
            <consortium name="The Broad Institute Genome Sequencing Center for Infectious Disease"/>
            <person name="Wu L."/>
            <person name="Ma J."/>
        </authorList>
    </citation>
    <scope>NUCLEOTIDE SEQUENCE [LARGE SCALE GENOMIC DNA]</scope>
    <source>
        <strain evidence="2">CCM 7941</strain>
    </source>
</reference>
<dbReference type="Pfam" id="PF11367">
    <property type="entry name" value="Tail_completion_gp17"/>
    <property type="match status" value="1"/>
</dbReference>
<dbReference type="RefSeq" id="WP_376830189.1">
    <property type="nucleotide sequence ID" value="NZ_JBHLWR010000006.1"/>
</dbReference>
<accession>A0ABV7LGK9</accession>
<dbReference type="InterPro" id="IPR053745">
    <property type="entry name" value="Viral_Tail_Comp_sf"/>
</dbReference>
<sequence length="148" mass="15067">MTGDVIPDGGDVSPTLALRAAALAALLADGPLMALLGGPRVWDHAPHGAAGLYVIVGPAEARDRSAGDRRIESQRLTLTVWGPPGGALAVMQAAARIRTLLDDAGLSLAGRELALLRVIRESVDRDARSGAARARLVLAAVTVAPAAG</sequence>
<keyword evidence="2" id="KW-1185">Reference proteome</keyword>
<proteinExistence type="predicted"/>
<name>A0ABV7LGK9_9HYPH</name>
<dbReference type="EMBL" id="JBHRUV010000045">
    <property type="protein sequence ID" value="MFC3266551.1"/>
    <property type="molecule type" value="Genomic_DNA"/>
</dbReference>
<comment type="caution">
    <text evidence="1">The sequence shown here is derived from an EMBL/GenBank/DDBJ whole genome shotgun (WGS) entry which is preliminary data.</text>
</comment>